<dbReference type="EMBL" id="BK010609">
    <property type="protein sequence ID" value="DAC75679.1"/>
    <property type="molecule type" value="Genomic_DNA"/>
</dbReference>
<reference evidence="1" key="4">
    <citation type="journal article" date="2016" name="Sci. Rep.">
        <title>Genomic epidemiology and global diversity of the emerging bacterial pathogen Elizabethkingia anophelis.</title>
        <authorList>
            <person name="Breurec S."/>
            <person name="Criscuolo A."/>
            <person name="Diancourt L."/>
            <person name="Rendueles O."/>
            <person name="Vandenbogaert M."/>
            <person name="Passet V."/>
            <person name="Caro V."/>
            <person name="Rocha E.P."/>
            <person name="Touchon M."/>
            <person name="Brisse S."/>
        </authorList>
    </citation>
    <scope>NUCLEOTIDE SEQUENCE</scope>
</reference>
<dbReference type="EMBL" id="BK010607">
    <property type="protein sequence ID" value="DAC75592.1"/>
    <property type="molecule type" value="Genomic_DNA"/>
</dbReference>
<reference evidence="1" key="1">
    <citation type="journal article" date="2014" name="Genome Biol. Evol.">
        <title>Comparative genomic analysis of malaria mosquito vector-associated novel pathogen Elizabethkingia anophelis.</title>
        <authorList>
            <person name="Teo J."/>
            <person name="Tan S.Y."/>
            <person name="Liu Y."/>
            <person name="Tay M."/>
            <person name="Ding Y."/>
            <person name="Li Y."/>
            <person name="Kjelleberg S."/>
            <person name="Givskov M."/>
            <person name="Lin R.T."/>
            <person name="Yang L."/>
        </authorList>
    </citation>
    <scope>NUCLEOTIDE SEQUENCE</scope>
</reference>
<evidence type="ECO:0000313" key="2">
    <source>
        <dbReference type="EMBL" id="DAC75679.1"/>
    </source>
</evidence>
<reference evidence="1" key="5">
    <citation type="journal article" date="2017" name="Genome Announc.">
        <title>Complete Circularized Genome Sequences of Four Strains of Elizabethkingia anophelis, Including Two Novel Strains Isolated from Wild-Caught Anopheles sinensis.</title>
        <authorList>
            <person name="Pei D."/>
            <person name="Nicholson A.C."/>
            <person name="Jiang J."/>
            <person name="Chen H."/>
            <person name="Whitney A.M."/>
            <person name="Villarma A."/>
            <person name="Bell M."/>
            <person name="Humrighouse B."/>
            <person name="Rowe L.A."/>
            <person name="Sheth M."/>
            <person name="Batra D."/>
            <person name="Juieng P."/>
            <person name="Loparev V.N."/>
            <person name="McQuiston J.R."/>
            <person name="Lan Y."/>
            <person name="Ma Y."/>
            <person name="Xu J."/>
        </authorList>
    </citation>
    <scope>NUCLEOTIDE SEQUENCE</scope>
</reference>
<protein>
    <submittedName>
        <fullName evidence="1">Uncharacterized protein</fullName>
    </submittedName>
</protein>
<sequence length="68" mass="7716">MMKKKKTEKKEIQKPTKRKYIPPVIEVTHVEMEEGIASGSAKITPANQEGAVDTRWNGEETIDIDTPY</sequence>
<reference evidence="1" key="2">
    <citation type="journal article" date="2014" name="PLoS ONE">
        <title>Insights from the genome annotation of Elizabethkingia anophelis from the malaria vector Anopheles gambiae.</title>
        <authorList>
            <person name="Kukutla P."/>
            <person name="Lindberg B.G."/>
            <person name="Pei D."/>
            <person name="Rayl M."/>
            <person name="Yu W."/>
            <person name="Steritz M."/>
            <person name="Faye I."/>
            <person name="Xu J."/>
        </authorList>
    </citation>
    <scope>NUCLEOTIDE SEQUENCE</scope>
</reference>
<dbReference type="EMBL" id="BK010621">
    <property type="protein sequence ID" value="DAC76302.1"/>
    <property type="molecule type" value="Genomic_DNA"/>
</dbReference>
<organism evidence="1">
    <name type="scientific">Elizabethkingia anophelis</name>
    <dbReference type="NCBI Taxonomy" id="1117645"/>
    <lineage>
        <taxon>Bacteria</taxon>
        <taxon>Pseudomonadati</taxon>
        <taxon>Bacteroidota</taxon>
        <taxon>Flavobacteriia</taxon>
        <taxon>Flavobacteriales</taxon>
        <taxon>Weeksellaceae</taxon>
        <taxon>Elizabethkingia</taxon>
    </lineage>
</organism>
<evidence type="ECO:0000313" key="1">
    <source>
        <dbReference type="EMBL" id="DAC75592.1"/>
    </source>
</evidence>
<reference evidence="1" key="6">
    <citation type="journal article" date="2017" name="Nat. Commun.">
        <title>Evolutionary dynamics and genomic features of the Elizabethkingia anophelis 2015 to 2016 Wisconsin outbreak strain.</title>
        <authorList>
            <person name="Perrin A."/>
            <person name="Larsonneur E."/>
            <person name="Nicholson A.C."/>
            <person name="Edwards D.J."/>
            <person name="Gundlach K.M."/>
            <person name="Whitney A.M."/>
            <person name="Gulvik C.A."/>
            <person name="Bell M.E."/>
            <person name="Rendueles O."/>
            <person name="Cury J."/>
            <person name="Hugon P."/>
            <person name="Clermont D."/>
            <person name="Enouf V."/>
            <person name="Loparev V."/>
            <person name="Juieng P."/>
            <person name="Monson T."/>
            <person name="Warshauer D."/>
            <person name="Elbadawi L.I."/>
            <person name="Walters M.S."/>
            <person name="Crist M.B."/>
            <person name="Noble-Wang J."/>
            <person name="Borlaug G."/>
            <person name="Rocha E.P.C."/>
            <person name="Criscuolo A."/>
            <person name="Touchon M."/>
            <person name="Davis J.P."/>
            <person name="Holt K.E."/>
            <person name="McQuiston J.R."/>
            <person name="Brisse S."/>
        </authorList>
    </citation>
    <scope>NUCLEOTIDE SEQUENCE</scope>
</reference>
<reference evidence="1" key="3">
    <citation type="journal article" date="2016" name="Genome Announc.">
        <title>Complete Genome Sequences of Four Strains from the 2015-2016 Elizabethkingia anophelis Outbreak.</title>
        <authorList>
            <person name="Nicholson A.C."/>
            <person name="Whitney A.M."/>
            <person name="Emery B.D."/>
            <person name="Bell M.E."/>
            <person name="Gartin J.T."/>
            <person name="Humrighouse B.W."/>
            <person name="Loparev V.N."/>
            <person name="Batra D."/>
            <person name="Sheth M."/>
            <person name="Rowe L.A."/>
            <person name="Juieng P."/>
            <person name="Knipe K."/>
            <person name="Gulvik C."/>
            <person name="McQuiston J.R."/>
        </authorList>
    </citation>
    <scope>NUCLEOTIDE SEQUENCE</scope>
</reference>
<dbReference type="RefSeq" id="WP_009088918.1">
    <property type="nucleotide sequence ID" value="NZ_CBCRWW010000031.1"/>
</dbReference>
<reference evidence="1" key="7">
    <citation type="journal article" date="2017" name="Sci. Rep.">
        <title>Genomic features, phylogenetic relationships, and comparative genomics of Elizabethkingia anophelis strain EM361-97 isolated in Taiwan.</title>
        <authorList>
            <person name="Lin J.N."/>
            <person name="Lai C.H."/>
            <person name="Yang C.H."/>
            <person name="Huang Y.H."/>
            <person name="Lin H.H."/>
        </authorList>
    </citation>
    <scope>NUCLEOTIDE SEQUENCE</scope>
</reference>
<dbReference type="GeneID" id="56683823"/>
<proteinExistence type="predicted"/>
<dbReference type="AlphaFoldDB" id="A0A455ZFP4"/>
<gene>
    <name evidence="1" type="primary">ICEEaIII(2)_R26_39118_39324</name>
    <name evidence="2" type="synonym">ICEEaIII(4)_As1_38288_38082</name>
</gene>
<reference evidence="1" key="8">
    <citation type="journal article" date="2018" name="J. ISSAAS">
        <title>In Silico Identification of Three Types of Integrative and Conjugative Elements (ICEs) in Elizabethkingia anophelis Strains Isolated from Around the World.</title>
        <authorList>
            <person name="Xu J."/>
            <person name="Pei D."/>
            <person name="Nicholson A."/>
            <person name="Lan Y."/>
            <person name="Xia Q."/>
        </authorList>
    </citation>
    <scope>NUCLEOTIDE SEQUENCE</scope>
</reference>
<accession>A0A455ZFP4</accession>
<name>A0A455ZFP4_9FLAO</name>